<dbReference type="Gene3D" id="3.40.50.300">
    <property type="entry name" value="P-loop containing nucleotide triphosphate hydrolases"/>
    <property type="match status" value="1"/>
</dbReference>
<evidence type="ECO:0000313" key="5">
    <source>
        <dbReference type="Ensembl" id="ENSONIP00000029403.1"/>
    </source>
</evidence>
<feature type="compositionally biased region" description="Polar residues" evidence="4">
    <location>
        <begin position="2823"/>
        <end position="2840"/>
    </location>
</feature>
<dbReference type="SUPFAM" id="SSF52540">
    <property type="entry name" value="P-loop containing nucleoside triphosphate hydrolases"/>
    <property type="match status" value="1"/>
</dbReference>
<feature type="compositionally biased region" description="Polar residues" evidence="4">
    <location>
        <begin position="922"/>
        <end position="949"/>
    </location>
</feature>
<feature type="region of interest" description="Disordered" evidence="4">
    <location>
        <begin position="1310"/>
        <end position="1392"/>
    </location>
</feature>
<feature type="compositionally biased region" description="Basic and acidic residues" evidence="4">
    <location>
        <begin position="618"/>
        <end position="631"/>
    </location>
</feature>
<feature type="compositionally biased region" description="Polar residues" evidence="4">
    <location>
        <begin position="3975"/>
        <end position="3995"/>
    </location>
</feature>
<dbReference type="PROSITE" id="PS51420">
    <property type="entry name" value="RHO"/>
    <property type="match status" value="1"/>
</dbReference>
<feature type="compositionally biased region" description="Acidic residues" evidence="4">
    <location>
        <begin position="1538"/>
        <end position="1550"/>
    </location>
</feature>
<dbReference type="NCBIfam" id="TIGR00231">
    <property type="entry name" value="small_GTP"/>
    <property type="match status" value="1"/>
</dbReference>
<dbReference type="InParanoid" id="A0A669B4K8"/>
<feature type="compositionally biased region" description="Acidic residues" evidence="4">
    <location>
        <begin position="1259"/>
        <end position="1271"/>
    </location>
</feature>
<feature type="compositionally biased region" description="Basic and acidic residues" evidence="4">
    <location>
        <begin position="3050"/>
        <end position="3063"/>
    </location>
</feature>
<feature type="compositionally biased region" description="Polar residues" evidence="4">
    <location>
        <begin position="3570"/>
        <end position="3592"/>
    </location>
</feature>
<feature type="compositionally biased region" description="Basic residues" evidence="4">
    <location>
        <begin position="1797"/>
        <end position="1810"/>
    </location>
</feature>
<feature type="compositionally biased region" description="Basic and acidic residues" evidence="4">
    <location>
        <begin position="392"/>
        <end position="401"/>
    </location>
</feature>
<feature type="compositionally biased region" description="Acidic residues" evidence="4">
    <location>
        <begin position="2196"/>
        <end position="2212"/>
    </location>
</feature>
<feature type="compositionally biased region" description="Basic residues" evidence="4">
    <location>
        <begin position="1518"/>
        <end position="1531"/>
    </location>
</feature>
<feature type="compositionally biased region" description="Basic residues" evidence="4">
    <location>
        <begin position="3396"/>
        <end position="3409"/>
    </location>
</feature>
<feature type="compositionally biased region" description="Basic and acidic residues" evidence="4">
    <location>
        <begin position="788"/>
        <end position="798"/>
    </location>
</feature>
<feature type="compositionally biased region" description="Basic and acidic residues" evidence="4">
    <location>
        <begin position="2903"/>
        <end position="2912"/>
    </location>
</feature>
<feature type="compositionally biased region" description="Acidic residues" evidence="4">
    <location>
        <begin position="2096"/>
        <end position="2108"/>
    </location>
</feature>
<accession>A0A669B4K8</accession>
<feature type="compositionally biased region" description="Basic residues" evidence="4">
    <location>
        <begin position="2913"/>
        <end position="2926"/>
    </location>
</feature>
<feature type="compositionally biased region" description="Polar residues" evidence="4">
    <location>
        <begin position="643"/>
        <end position="670"/>
    </location>
</feature>
<feature type="compositionally biased region" description="Basic and acidic residues" evidence="4">
    <location>
        <begin position="4395"/>
        <end position="4404"/>
    </location>
</feature>
<feature type="compositionally biased region" description="Polar residues" evidence="4">
    <location>
        <begin position="1873"/>
        <end position="1883"/>
    </location>
</feature>
<keyword evidence="1" id="KW-0547">Nucleotide-binding</keyword>
<feature type="compositionally biased region" description="Basic and acidic residues" evidence="4">
    <location>
        <begin position="2850"/>
        <end position="2863"/>
    </location>
</feature>
<feature type="compositionally biased region" description="Polar residues" evidence="4">
    <location>
        <begin position="4172"/>
        <end position="4183"/>
    </location>
</feature>
<feature type="compositionally biased region" description="Polar residues" evidence="4">
    <location>
        <begin position="2038"/>
        <end position="2065"/>
    </location>
</feature>
<feature type="compositionally biased region" description="Basic residues" evidence="4">
    <location>
        <begin position="3812"/>
        <end position="3825"/>
    </location>
</feature>
<dbReference type="RefSeq" id="XP_019214740.1">
    <property type="nucleotide sequence ID" value="XM_019359195.2"/>
</dbReference>
<feature type="compositionally biased region" description="Acidic residues" evidence="4">
    <location>
        <begin position="422"/>
        <end position="434"/>
    </location>
</feature>
<feature type="compositionally biased region" description="Basic and acidic residues" evidence="4">
    <location>
        <begin position="2624"/>
        <end position="2633"/>
    </location>
</feature>
<dbReference type="InterPro" id="IPR027417">
    <property type="entry name" value="P-loop_NTPase"/>
</dbReference>
<feature type="compositionally biased region" description="Basic residues" evidence="4">
    <location>
        <begin position="4359"/>
        <end position="4373"/>
    </location>
</feature>
<dbReference type="PANTHER" id="PTHR47977">
    <property type="entry name" value="RAS-RELATED PROTEIN RAB"/>
    <property type="match status" value="1"/>
</dbReference>
<dbReference type="PROSITE" id="PS51421">
    <property type="entry name" value="RAS"/>
    <property type="match status" value="1"/>
</dbReference>
<feature type="compositionally biased region" description="Basic and acidic residues" evidence="4">
    <location>
        <begin position="4245"/>
        <end position="4264"/>
    </location>
</feature>
<feature type="region of interest" description="Disordered" evidence="4">
    <location>
        <begin position="1439"/>
        <end position="1568"/>
    </location>
</feature>
<dbReference type="SMART" id="SM00174">
    <property type="entry name" value="RHO"/>
    <property type="match status" value="1"/>
</dbReference>
<dbReference type="GeneID" id="100706289"/>
<feature type="compositionally biased region" description="Basic residues" evidence="4">
    <location>
        <begin position="2076"/>
        <end position="2089"/>
    </location>
</feature>
<feature type="region of interest" description="Disordered" evidence="4">
    <location>
        <begin position="2530"/>
        <end position="2787"/>
    </location>
</feature>
<dbReference type="PROSITE" id="PS51419">
    <property type="entry name" value="RAB"/>
    <property type="match status" value="1"/>
</dbReference>
<feature type="compositionally biased region" description="Basic and acidic residues" evidence="4">
    <location>
        <begin position="897"/>
        <end position="910"/>
    </location>
</feature>
<feature type="compositionally biased region" description="Acidic residues" evidence="4">
    <location>
        <begin position="980"/>
        <end position="992"/>
    </location>
</feature>
<feature type="region of interest" description="Disordered" evidence="4">
    <location>
        <begin position="3262"/>
        <end position="3281"/>
    </location>
</feature>
<feature type="compositionally biased region" description="Polar residues" evidence="4">
    <location>
        <begin position="1149"/>
        <end position="1166"/>
    </location>
</feature>
<feature type="compositionally biased region" description="Basic and acidic residues" evidence="4">
    <location>
        <begin position="2462"/>
        <end position="2472"/>
    </location>
</feature>
<feature type="compositionally biased region" description="Basic and acidic residues" evidence="4">
    <location>
        <begin position="671"/>
        <end position="680"/>
    </location>
</feature>
<feature type="compositionally biased region" description="Polar residues" evidence="4">
    <location>
        <begin position="3358"/>
        <end position="3385"/>
    </location>
</feature>
<evidence type="ECO:0000313" key="6">
    <source>
        <dbReference type="Proteomes" id="UP000005207"/>
    </source>
</evidence>
<dbReference type="PRINTS" id="PR00449">
    <property type="entry name" value="RASTRNSFRMNG"/>
</dbReference>
<feature type="compositionally biased region" description="Polar residues" evidence="4">
    <location>
        <begin position="591"/>
        <end position="608"/>
    </location>
</feature>
<feature type="region of interest" description="Disordered" evidence="4">
    <location>
        <begin position="1997"/>
        <end position="2138"/>
    </location>
</feature>
<feature type="compositionally biased region" description="Polar residues" evidence="4">
    <location>
        <begin position="4193"/>
        <end position="4207"/>
    </location>
</feature>
<feature type="compositionally biased region" description="Acidic residues" evidence="4">
    <location>
        <begin position="2933"/>
        <end position="2945"/>
    </location>
</feature>
<feature type="compositionally biased region" description="Acidic residues" evidence="4">
    <location>
        <begin position="1359"/>
        <end position="1375"/>
    </location>
</feature>
<feature type="region of interest" description="Disordered" evidence="4">
    <location>
        <begin position="2808"/>
        <end position="3066"/>
    </location>
</feature>
<feature type="compositionally biased region" description="Basic and acidic residues" evidence="4">
    <location>
        <begin position="353"/>
        <end position="363"/>
    </location>
</feature>
<feature type="compositionally biased region" description="Acidic residues" evidence="4">
    <location>
        <begin position="1638"/>
        <end position="1654"/>
    </location>
</feature>
<feature type="compositionally biased region" description="Basic and acidic residues" evidence="4">
    <location>
        <begin position="1508"/>
        <end position="1517"/>
    </location>
</feature>
<dbReference type="OMA" id="KPLESGM"/>
<feature type="region of interest" description="Disordered" evidence="4">
    <location>
        <begin position="1690"/>
        <end position="1857"/>
    </location>
</feature>
<feature type="compositionally biased region" description="Polar residues" evidence="4">
    <location>
        <begin position="364"/>
        <end position="391"/>
    </location>
</feature>
<keyword evidence="6" id="KW-1185">Reference proteome</keyword>
<feature type="compositionally biased region" description="Basic and acidic residues" evidence="4">
    <location>
        <begin position="1655"/>
        <end position="1668"/>
    </location>
</feature>
<reference evidence="6" key="1">
    <citation type="submission" date="2012-01" db="EMBL/GenBank/DDBJ databases">
        <title>The Genome Sequence of Oreochromis niloticus (Nile Tilapia).</title>
        <authorList>
            <consortium name="Broad Institute Genome Assembly Team"/>
            <consortium name="Broad Institute Sequencing Platform"/>
            <person name="Di Palma F."/>
            <person name="Johnson J."/>
            <person name="Lander E.S."/>
            <person name="Lindblad-Toh K."/>
        </authorList>
    </citation>
    <scope>NUCLEOTIDE SEQUENCE [LARGE SCALE GENOMIC DNA]</scope>
</reference>
<feature type="compositionally biased region" description="Basic residues" evidence="4">
    <location>
        <begin position="402"/>
        <end position="415"/>
    </location>
</feature>
<organism evidence="5 6">
    <name type="scientific">Oreochromis niloticus</name>
    <name type="common">Nile tilapia</name>
    <name type="synonym">Tilapia nilotica</name>
    <dbReference type="NCBI Taxonomy" id="8128"/>
    <lineage>
        <taxon>Eukaryota</taxon>
        <taxon>Metazoa</taxon>
        <taxon>Chordata</taxon>
        <taxon>Craniata</taxon>
        <taxon>Vertebrata</taxon>
        <taxon>Euteleostomi</taxon>
        <taxon>Actinopterygii</taxon>
        <taxon>Neopterygii</taxon>
        <taxon>Teleostei</taxon>
        <taxon>Neoteleostei</taxon>
        <taxon>Acanthomorphata</taxon>
        <taxon>Ovalentaria</taxon>
        <taxon>Cichlomorphae</taxon>
        <taxon>Cichliformes</taxon>
        <taxon>Cichlidae</taxon>
        <taxon>African cichlids</taxon>
        <taxon>Pseudocrenilabrinae</taxon>
        <taxon>Oreochromini</taxon>
        <taxon>Oreochromis</taxon>
    </lineage>
</organism>
<feature type="compositionally biased region" description="Basic residues" evidence="4">
    <location>
        <begin position="1"/>
        <end position="13"/>
    </location>
</feature>
<feature type="compositionally biased region" description="Basic and acidic residues" evidence="4">
    <location>
        <begin position="2676"/>
        <end position="2688"/>
    </location>
</feature>
<dbReference type="GO" id="GO:0003924">
    <property type="term" value="F:GTPase activity"/>
    <property type="evidence" value="ECO:0007669"/>
    <property type="project" value="InterPro"/>
</dbReference>
<feature type="compositionally biased region" description="Basic and acidic residues" evidence="4">
    <location>
        <begin position="184"/>
        <end position="206"/>
    </location>
</feature>
<feature type="region of interest" description="Disordered" evidence="4">
    <location>
        <begin position="1632"/>
        <end position="1671"/>
    </location>
</feature>
<feature type="compositionally biased region" description="Polar residues" evidence="4">
    <location>
        <begin position="4381"/>
        <end position="4392"/>
    </location>
</feature>
<gene>
    <name evidence="5" type="primary">rab44</name>
</gene>
<evidence type="ECO:0000256" key="4">
    <source>
        <dbReference type="SAM" id="MobiDB-lite"/>
    </source>
</evidence>
<feature type="region of interest" description="Disordered" evidence="4">
    <location>
        <begin position="353"/>
        <end position="451"/>
    </location>
</feature>
<dbReference type="CTD" id="401258"/>
<feature type="compositionally biased region" description="Basic residues" evidence="4">
    <location>
        <begin position="2355"/>
        <end position="2368"/>
    </location>
</feature>
<feature type="compositionally biased region" description="Basic and acidic residues" evidence="4">
    <location>
        <begin position="1787"/>
        <end position="1796"/>
    </location>
</feature>
<feature type="region of interest" description="Disordered" evidence="4">
    <location>
        <begin position="2277"/>
        <end position="2415"/>
    </location>
</feature>
<feature type="compositionally biased region" description="Basic and acidic residues" evidence="4">
    <location>
        <begin position="3325"/>
        <end position="3357"/>
    </location>
</feature>
<feature type="compositionally biased region" description="Basic and acidic residues" evidence="4">
    <location>
        <begin position="2345"/>
        <end position="2354"/>
    </location>
</feature>
<feature type="compositionally biased region" description="Basic residues" evidence="4">
    <location>
        <begin position="2634"/>
        <end position="2647"/>
    </location>
</feature>
<feature type="compositionally biased region" description="Basic and acidic residues" evidence="4">
    <location>
        <begin position="2066"/>
        <end position="2075"/>
    </location>
</feature>
<feature type="compositionally biased region" description="Basic and acidic residues" evidence="4">
    <location>
        <begin position="3182"/>
        <end position="3191"/>
    </location>
</feature>
<feature type="compositionally biased region" description="Acidic residues" evidence="4">
    <location>
        <begin position="801"/>
        <end position="817"/>
    </location>
</feature>
<feature type="compositionally biased region" description="Basic and acidic residues" evidence="4">
    <location>
        <begin position="3206"/>
        <end position="3216"/>
    </location>
</feature>
<feature type="region of interest" description="Disordered" evidence="4">
    <location>
        <begin position="3316"/>
        <end position="3455"/>
    </location>
</feature>
<feature type="compositionally biased region" description="Polar residues" evidence="4">
    <location>
        <begin position="3154"/>
        <end position="3181"/>
    </location>
</feature>
<feature type="compositionally biased region" description="Basic and acidic residues" evidence="4">
    <location>
        <begin position="3613"/>
        <end position="3645"/>
    </location>
</feature>
<dbReference type="CDD" id="cd00154">
    <property type="entry name" value="Rab"/>
    <property type="match status" value="1"/>
</dbReference>
<feature type="compositionally biased region" description="Acidic residues" evidence="4">
    <location>
        <begin position="3418"/>
        <end position="3428"/>
    </location>
</feature>
<dbReference type="SMART" id="SM00173">
    <property type="entry name" value="RAS"/>
    <property type="match status" value="1"/>
</dbReference>
<protein>
    <submittedName>
        <fullName evidence="5">Microtubule-associated protein futsch</fullName>
    </submittedName>
</protein>
<feature type="compositionally biased region" description="Basic and acidic residues" evidence="4">
    <location>
        <begin position="1097"/>
        <end position="1110"/>
    </location>
</feature>
<feature type="compositionally biased region" description="Basic and acidic residues" evidence="4">
    <location>
        <begin position="1346"/>
        <end position="1356"/>
    </location>
</feature>
<feature type="compositionally biased region" description="Polar residues" evidence="4">
    <location>
        <begin position="2710"/>
        <end position="2720"/>
    </location>
</feature>
<feature type="compositionally biased region" description="Basic and acidic residues" evidence="4">
    <location>
        <begin position="1934"/>
        <end position="1947"/>
    </location>
</feature>
<feature type="region of interest" description="Disordered" evidence="4">
    <location>
        <begin position="572"/>
        <end position="834"/>
    </location>
</feature>
<feature type="compositionally biased region" description="Basic and acidic residues" evidence="4">
    <location>
        <begin position="3529"/>
        <end position="3541"/>
    </location>
</feature>
<reference evidence="5" key="3">
    <citation type="submission" date="2025-09" db="UniProtKB">
        <authorList>
            <consortium name="Ensembl"/>
        </authorList>
    </citation>
    <scope>IDENTIFICATION</scope>
</reference>
<proteinExistence type="predicted"/>
<feature type="region of interest" description="Disordered" evidence="4">
    <location>
        <begin position="477"/>
        <end position="559"/>
    </location>
</feature>
<feature type="compositionally biased region" description="Acidic residues" evidence="4">
    <location>
        <begin position="522"/>
        <end position="538"/>
    </location>
</feature>
<feature type="compositionally biased region" description="Polar residues" evidence="4">
    <location>
        <begin position="1707"/>
        <end position="1724"/>
    </location>
</feature>
<feature type="compositionally biased region" description="Basic and acidic residues" evidence="4">
    <location>
        <begin position="2741"/>
        <end position="2751"/>
    </location>
</feature>
<dbReference type="Proteomes" id="UP000005207">
    <property type="component" value="Linkage group LG5"/>
</dbReference>
<feature type="compositionally biased region" description="Polar residues" evidence="4">
    <location>
        <begin position="757"/>
        <end position="767"/>
    </location>
</feature>
<dbReference type="OrthoDB" id="9989112at2759"/>
<feature type="compositionally biased region" description="Acidic residues" evidence="4">
    <location>
        <begin position="2475"/>
        <end position="2491"/>
    </location>
</feature>
<feature type="compositionally biased region" description="Basic and acidic residues" evidence="4">
    <location>
        <begin position="1904"/>
        <end position="1914"/>
    </location>
</feature>
<evidence type="ECO:0000256" key="3">
    <source>
        <dbReference type="ARBA" id="ARBA00023288"/>
    </source>
</evidence>
<feature type="compositionally biased region" description="Basic and acidic residues" evidence="4">
    <location>
        <begin position="2492"/>
        <end position="2505"/>
    </location>
</feature>
<feature type="compositionally biased region" description="Basic and acidic residues" evidence="4">
    <location>
        <begin position="509"/>
        <end position="519"/>
    </location>
</feature>
<feature type="compositionally biased region" description="Polar residues" evidence="4">
    <location>
        <begin position="2152"/>
        <end position="2162"/>
    </location>
</feature>
<name>A0A669B4K8_ORENI</name>
<dbReference type="InterPro" id="IPR005225">
    <property type="entry name" value="Small_GTP-bd"/>
</dbReference>
<feature type="compositionally biased region" description="Basic and acidic residues" evidence="4">
    <location>
        <begin position="1455"/>
        <end position="1468"/>
    </location>
</feature>
<dbReference type="SMART" id="SM00175">
    <property type="entry name" value="RAB"/>
    <property type="match status" value="1"/>
</dbReference>
<keyword evidence="2" id="KW-0342">GTP-binding</keyword>
<feature type="compositionally biased region" description="Basic and acidic residues" evidence="4">
    <location>
        <begin position="2213"/>
        <end position="2226"/>
    </location>
</feature>
<feature type="compositionally biased region" description="Polar residues" evidence="4">
    <location>
        <begin position="1315"/>
        <end position="1325"/>
    </location>
</feature>
<feature type="region of interest" description="Disordered" evidence="4">
    <location>
        <begin position="3087"/>
        <end position="3254"/>
    </location>
</feature>
<dbReference type="GO" id="GO:0005525">
    <property type="term" value="F:GTP binding"/>
    <property type="evidence" value="ECO:0007669"/>
    <property type="project" value="UniProtKB-KW"/>
</dbReference>
<feature type="region of interest" description="Disordered" evidence="4">
    <location>
        <begin position="4170"/>
        <end position="4273"/>
    </location>
</feature>
<feature type="compositionally biased region" description="Basic and acidic residues" evidence="4">
    <location>
        <begin position="818"/>
        <end position="831"/>
    </location>
</feature>
<feature type="compositionally biased region" description="Polar residues" evidence="4">
    <location>
        <begin position="2989"/>
        <end position="2999"/>
    </location>
</feature>
<feature type="region of interest" description="Disordered" evidence="4">
    <location>
        <begin position="881"/>
        <end position="1010"/>
    </location>
</feature>
<dbReference type="GeneTree" id="ENSGT00940000160379"/>
<feature type="region of interest" description="Disordered" evidence="4">
    <location>
        <begin position="2427"/>
        <end position="2508"/>
    </location>
</feature>
<dbReference type="Ensembl" id="ENSONIT00000065176.1">
    <property type="protein sequence ID" value="ENSONIP00000029403.1"/>
    <property type="gene ID" value="ENSONIG00000039490.1"/>
</dbReference>
<feature type="compositionally biased region" description="Polar residues" evidence="4">
    <location>
        <begin position="2431"/>
        <end position="2441"/>
    </location>
</feature>
<feature type="compositionally biased region" description="Basic and acidic residues" evidence="4">
    <location>
        <begin position="2369"/>
        <end position="2379"/>
    </location>
</feature>
<feature type="region of interest" description="Disordered" evidence="4">
    <location>
        <begin position="1"/>
        <end position="225"/>
    </location>
</feature>
<feature type="compositionally biased region" description="Basic and acidic residues" evidence="4">
    <location>
        <begin position="1376"/>
        <end position="1389"/>
    </location>
</feature>
<feature type="compositionally biased region" description="Acidic residues" evidence="4">
    <location>
        <begin position="701"/>
        <end position="713"/>
    </location>
</feature>
<feature type="compositionally biased region" description="Acidic residues" evidence="4">
    <location>
        <begin position="1080"/>
        <end position="1096"/>
    </location>
</feature>
<feature type="compositionally biased region" description="Basic and acidic residues" evidence="4">
    <location>
        <begin position="4315"/>
        <end position="4326"/>
    </location>
</feature>
<feature type="compositionally biased region" description="Polar residues" evidence="4">
    <location>
        <begin position="1480"/>
        <end position="1507"/>
    </location>
</feature>
<feature type="region of interest" description="Disordered" evidence="4">
    <location>
        <begin position="3803"/>
        <end position="3864"/>
    </location>
</feature>
<feature type="compositionally biased region" description="Polar residues" evidence="4">
    <location>
        <begin position="1759"/>
        <end position="1786"/>
    </location>
</feature>
<feature type="region of interest" description="Disordered" evidence="4">
    <location>
        <begin position="3970"/>
        <end position="4031"/>
    </location>
</feature>
<feature type="compositionally biased region" description="Low complexity" evidence="4">
    <location>
        <begin position="435"/>
        <end position="448"/>
    </location>
</feature>
<feature type="compositionally biased region" description="Acidic residues" evidence="4">
    <location>
        <begin position="1917"/>
        <end position="1933"/>
    </location>
</feature>
<feature type="region of interest" description="Disordered" evidence="4">
    <location>
        <begin position="3528"/>
        <end position="3645"/>
    </location>
</feature>
<feature type="compositionally biased region" description="Basic and acidic residues" evidence="4">
    <location>
        <begin position="4012"/>
        <end position="4031"/>
    </location>
</feature>
<feature type="compositionally biased region" description="Basic residues" evidence="4">
    <location>
        <begin position="960"/>
        <end position="973"/>
    </location>
</feature>
<feature type="compositionally biased region" description="Basic and acidic residues" evidence="4">
    <location>
        <begin position="4210"/>
        <end position="4221"/>
    </location>
</feature>
<feature type="compositionally biased region" description="Polar residues" evidence="4">
    <location>
        <begin position="1037"/>
        <end position="1046"/>
    </location>
</feature>
<feature type="compositionally biased region" description="Basic residues" evidence="4">
    <location>
        <begin position="1239"/>
        <end position="1252"/>
    </location>
</feature>
<feature type="compositionally biased region" description="Basic and acidic residues" evidence="4">
    <location>
        <begin position="1067"/>
        <end position="1077"/>
    </location>
</feature>
<feature type="compositionally biased region" description="Polar residues" evidence="4">
    <location>
        <begin position="2544"/>
        <end position="2561"/>
    </location>
</feature>
<feature type="compositionally biased region" description="Polar residues" evidence="4">
    <location>
        <begin position="1201"/>
        <end position="1228"/>
    </location>
</feature>
<feature type="compositionally biased region" description="Basic residues" evidence="4">
    <location>
        <begin position="74"/>
        <end position="86"/>
    </location>
</feature>
<feature type="compositionally biased region" description="Basic and acidic residues" evidence="4">
    <location>
        <begin position="2183"/>
        <end position="2193"/>
    </location>
</feature>
<feature type="region of interest" description="Disordered" evidence="4">
    <location>
        <begin position="1037"/>
        <end position="1113"/>
    </location>
</feature>
<dbReference type="InterPro" id="IPR050227">
    <property type="entry name" value="Rab"/>
</dbReference>
<reference evidence="5" key="2">
    <citation type="submission" date="2025-08" db="UniProtKB">
        <authorList>
            <consortium name="Ensembl"/>
        </authorList>
    </citation>
    <scope>IDENTIFICATION</scope>
</reference>
<feature type="compositionally biased region" description="Basic and acidic residues" evidence="4">
    <location>
        <begin position="2771"/>
        <end position="2784"/>
    </location>
</feature>
<feature type="compositionally biased region" description="Basic and acidic residues" evidence="4">
    <location>
        <begin position="4412"/>
        <end position="4421"/>
    </location>
</feature>
<feature type="compositionally biased region" description="Basic residues" evidence="4">
    <location>
        <begin position="681"/>
        <end position="694"/>
    </location>
</feature>
<feature type="region of interest" description="Disordered" evidence="4">
    <location>
        <begin position="1869"/>
        <end position="1950"/>
    </location>
</feature>
<feature type="compositionally biased region" description="Basic and acidic residues" evidence="4">
    <location>
        <begin position="1734"/>
        <end position="1747"/>
    </location>
</feature>
<sequence length="4643" mass="517260">MSSQNAKKKRLGSRRVAPSQNEVPKADKYHLTETSSVAQDYAVEESTESLNVLSTWEDSKPETQHPPSAGVAFNRRKIGSNRRSKGKQLVNDLETEPYLNPGKELQEESRGNETFETIKTPRAVELEQQEEFGQGSEHLSARAKDCSESTPDQNSEAKKNSSEGVMEILTPEINNQQECNPCENKTKLEEIDKSDMQSEEIKENVHRVAQQSSSDVPDEEPSTVYSVAEIQSTERDDKNLLRQDGRLQGTNLVNESHVEFEALEAVTPNITTDKNSTEQNIEVVCSAEQETFSPSKEKLTANEDPCSLSEVREAWQSEDAVNKMYMYENQYSSKIQGIYVTENAEHHFVTQENEEHIGADSKDSGVSLQSTTSLATPPFESQLQDNTVSTDKQTHAVTESRGHRRKMGSTRRNKGRQRDEEIKDEDAIGDETPETSEMSATETTSPEELLQGKECDVPLSVPHDSSMFTVSAPAYSPEVQNQTATSYPEISLGSLIPERESRQQNPDEQDFKVVSDKPLESGMEEVDESETALSEEVEDATHSEETVSKMHEDEVETTQIQDVLQNDFSSENVIDDATENSLMTSEDLDQTENSNTYQFQVMVQSPDESVTKVEVSTPDDKQAEHHFVTRENEEDIGADSKDSGVSLQSTTSLATPPFESQLQDNTVSTDKQTHAVTESRGHRRKMGSTRRNKGRQRDKEIIDEDAIGDETPETSEMSATETTRPEELLQGNECDVPLSVPHDSSMFTVSAPAYSPEVQNQTATSYPEISLGSLIPESESRQQNPDEQDFKVVSDKPLESGMEEVDESETALSEEVEDATHSEETVSKMHEDEVETTQIQDVLQNDFSSENVIDDATENSLMTSEDLDQTENSNTYQFQVMVQSPDESVTKVEVSTPDDKQAEHHFVTRENEEDIGADSKDSGVSLQSTTSLATPPFESQLQDNTVSTDKQTHAVTESRGHRRKMGSTRRNKGRQRDEEIKDEDAIGDETPETSEMSATETTRPEELLQGKECDVPLSVPHDSSMFTVSAPAYSPEVQNQTATSYPEISLGSLIPERESRQQNPDEQDFKVVSDKPLESGMEEVDESETALSEEVEDATHSEETVSKMHEDEVETTQIQDVLQNDFSSENVIDDATENSLMTSEDLDQTENSNTYQFQVMVQSPDESVTKVEVSTPDDKQAEHHFVTRENEEDIGADSKDSGVSLQSTTSLATPPFESQLQDNTVSTDKQTHAVTESRGHRRKMGSTRRNKGRQRDEEIKDEDAIGDETPETSEMSATETTRPEELLQGNECDVPLSVSHDSSMFTVSAPAYSPEVQNQTATSYPEISLGSLIPESESRQQNPDEQDFKVVSDKPLESGMEEVDESETALSEEVEDATHSEETVSKMHEDEVETTQIQDVLQNDFSSENVIDDATENSLMTSEDLDQTENSNTYQFQVMVQSPDESVTKVEVSTPDDKQAEHHFVTRENEEDIGADSKDSGVSLQSTTSLATPPFESQLQDNTVSTDKQTHAVTESRGHRRKMGSTRRNKGRQRDEEIKDEDAIGDETPETTEMSATETTRPEELLQGKECDVPLSVPHDSSMFTVSAPAYSPEVQNQTATSYPEISLGSLIPESESRQQNLDEQDFKVVSDKPLESGMEEVDESETALSEEVEDATHSEETVSKMHEDEVETTQIQDVLQNDFSSENVIDDATENSLMTSEDLDQTENSNTYQFQVMVQSPDESVTKVEVSTPDDKQAEHHFVTRENEEDIGADSKDSGVSLQSTTSLATPPFESQLQDNTVSTDKQTHAVTESRGHRRKMGSTRRNKGRQRDKEIKDEDAIGDETPETSEMSATETTRPEELLQGNECDVPLSVPHDSSMFTVSAPAYSPEVQNQTATSYPEISLGSLIPESESRQQNPDEQDFKVVSDKPLESGMEEVDESETALSEEVEDATHSEETVSKMHEDEVETTQIQDVLQNDFSSENVIDDATENSLMTSEDLDQTENSNTYQFQVMVQSPDESVTKVEVSTPDDKQAEHHFVTRENEEDIGADSKDSGVSLQSTTSLATPPFESQLQDNTVSTDKQTHAVTESRGHRRKMGSTRRNKGRQRDKEIIDEDAIGDETPETSDMSATETTRPEELLQGNECDVPLSVPHDSSMFTVSAPAYSPEVQNQTATSYPEISLGSLIPERESRQQNPDEQDFKVVSDKPLESGMEEVDESETALSEEVEDATHSEETVSKMHEDEVETTQIQDVLQNDFSSENVIDDATENSLMTSEDLDQTENSNTYQFQVMVQSPDESVTKVEVSTPDDKKAEHHFVTRENEEDIGADSKDSGVSLQSTTSLATPPFESQLQDNTVSTDKQTHAVTESRGHRRKMGSTRRNKGRQRDKEIKDEDAIGDETPETSEMSATETTRPEELLQGNECDVPLSVPHDSSMFTVSAPAYSPEVQNQTATSYPEISLGSLIPESESRQQNPDEQDFKVVSDKPLESGMEEVDESETALSEEVEDATHSEETVSKMHEDEVETTQIQDVLQNDFSSENVIDDATENSLMTSEDLDQTENSNTYQFQVMVQSPDESVTKVEVSTPDDKQAEHHFVTRENEEDIGADSKDSGVSLQSTTSLATPPFESQLQDNTVSTDKQTHAVTESRGHRRKMGSTRRNKGRQRDKEIIDEDAIGDETPETSEMSATETTRPEELLQGKECDVPLSVPHDSSMFTVSAPAYSPEVQNQTATSYPEISLGSLIPESESRQQNPDEQDFKVVSDKPLESGMEEVDESETALSEEVEDATHSEETVSKMHEDEVETTQIQDVLQNDFSSENVIDDATENSLMTSEDLDQTENSNTYQFQVMVQSPDESVTKVEVSTPDDKQAEHHFVTRENEEDIGADSKDSGVSLQSTTSLATPPFESQLQDNTVSTDKQTHAVTESRGHRRKMGSTRRNKGRQRDKEIIDEDAIGDETPETSEMSATETTRPEELLQGKECDVPLSVPHDSSMFTVSAPAYSPEVQNQTATSYPEISLGSLIPESESRQQNPDEQDFKVVSDKPLESGMEEVDESETALSEEVEDATHSEETVSKMHEDEVETTQIQDVLQNDFSSENVIDDATENSLMTSEDLDQTENSNTYQFQVMVQSPDESVTKVEVSTPDDKQAEHHFVTRENEEDIGADSKDSGVSLQSTTSLATPPFESQLQDNTVSTDKQTHAVTESRGHRRKMGSTRRNKGRQRDKEIKDEDAIGDETPETSEMSATETTRPEELLQGNECDVPLSVPHDSSMFTVSTPAYSPDIKSPTAKSHSEISLDRLIPESKNLNEDKNQTTFTLISDKLLESVMEEVGKSETALTEEVKDPHHPDGKHAEQHFVTQEIKEGDSPHTRDSGVSLQTQLSLATPPFESQLQDNTVSTDKPTHAVTESRGHRRKMGSTRRNKVRQRDKEFKDEDEIGDETPETTEISATEAKRPEELLQGNECDVPLSVPHDSSMFTVSAPAYSPDVQRPTGTSYSEISLDSFISKSENLKEDKSQTTFTVISNKPLESVMEEVIKFETALTEEVKNPHHPDGKQAVHHFVTQENNEGDASDSKDSGFFLQAPPSFSNHSFENQFQDNTMNTSEQMHNVFDRGSRRKMGSSRRNKGRNRDKEFKDENTVGDEMPERAEMLATEDTRPEELLQENKHDISLSVPYSENSLKNQNDRDTKLIYDKPVQATMEEVEKDQDTEPLAQDGNLPSNILLSGTTECTITVEITTEKTGPRESTEVECSAARETFLASQNVLTTNREQHEHCNPTEALMHQTDYSSNTESHQTPLSETNISLDFQHQDNSENSIEIHTGLSRTGNRKKMGSSRRNKGRQSVNDPDAYQEPKDDILGSRTVKMSPATDITKEEEAKDLISVEKEMQISSTAKEGKKKEKLLEEDASFLQNNMDSNTDVNEENKVVQEAMNLDQLTGCDTITKHLMQSPQASVCEVPSDVQHISYHGGIESSSSLKVLDEEEAFEAMDASNSQQEQTQSGNRNNLQINPKQKKRKIGSTRRSQLNRKKEEETDNTDETKESDFYTEADVRNIDKLDVGELPLTTDIPQNETAQPLFFAVHKQQEADEIFSEPSSTEINVIPVVEDFKAPLPEQSSSLREEIITLVTCVNTGDVREVIVEPPQLDDFTNTETRITTVVAGRSRRSINQLLPPNAEAVTDTGIAEESLVSSSEARQNTHSNEERPESITVVQDQDANVKNPSDLNEGAHNETQEMRSESPNLNLSNRRRKMGSTRRNLGSRNKEELHQKQEVDNKAKETGTDIGETECVPRIKEEALQLHTDHKDIDGEQGKQKVFETVEISPPGQSKFKHLPEQTVEERPVSQDQLAETEHHTANDLLSTSSKDDVVSESASGGRRRKLGSNRRSRGHQRIEDQTGESTVIDDQSGTDAKISEVGKSDKNPSSGLSKSEEHSKTVSEKTSAQPCNAGIFLGKENQTLSLVNNPGLADPKSKRYNVVMIGDSSVGKTSFMKRAQSGKFSLDIPASIGLDSLMWPVVVDGKPMILQLWDTAGQERFHSITKQVFHKAQAFLLMYDITSTNSFSAVSYWANCIQESAAENVTVLLLGNKSDCSERRVKTHQGEILAKEYDFEFMECSAATGENVIQSLEVVARKLSQRIDSREEATVLHKEPEQKKSSRCC</sequence>
<feature type="compositionally biased region" description="Basic residues" evidence="4">
    <location>
        <begin position="3192"/>
        <end position="3205"/>
    </location>
</feature>
<keyword evidence="3" id="KW-0449">Lipoprotein</keyword>
<feature type="compositionally biased region" description="Polar residues" evidence="4">
    <location>
        <begin position="3102"/>
        <end position="3119"/>
    </location>
</feature>
<feature type="compositionally biased region" description="Acidic residues" evidence="4">
    <location>
        <begin position="2754"/>
        <end position="2770"/>
    </location>
</feature>
<feature type="compositionally biased region" description="Polar residues" evidence="4">
    <location>
        <begin position="2317"/>
        <end position="2344"/>
    </location>
</feature>
<feature type="region of interest" description="Disordered" evidence="4">
    <location>
        <begin position="1972"/>
        <end position="1991"/>
    </location>
</feature>
<feature type="compositionally biased region" description="Acidic residues" evidence="4">
    <location>
        <begin position="2654"/>
        <end position="2666"/>
    </location>
</feature>
<feature type="compositionally biased region" description="Polar residues" evidence="4">
    <location>
        <begin position="478"/>
        <end position="488"/>
    </location>
</feature>
<feature type="region of interest" description="Disordered" evidence="4">
    <location>
        <begin position="4303"/>
        <end position="4425"/>
    </location>
</feature>
<evidence type="ECO:0000256" key="2">
    <source>
        <dbReference type="ARBA" id="ARBA00023134"/>
    </source>
</evidence>
<feature type="compositionally biased region" description="Basic and acidic residues" evidence="4">
    <location>
        <begin position="3020"/>
        <end position="3030"/>
    </location>
</feature>
<evidence type="ECO:0000256" key="1">
    <source>
        <dbReference type="ARBA" id="ARBA00022741"/>
    </source>
</evidence>
<feature type="compositionally biased region" description="Basic and acidic residues" evidence="4">
    <location>
        <begin position="1811"/>
        <end position="1821"/>
    </location>
</feature>
<dbReference type="SMART" id="SM00176">
    <property type="entry name" value="RAN"/>
    <property type="match status" value="1"/>
</dbReference>
<feature type="compositionally biased region" description="Basic and acidic residues" evidence="4">
    <location>
        <begin position="2955"/>
        <end position="2967"/>
    </location>
</feature>
<feature type="compositionally biased region" description="Acidic residues" evidence="4">
    <location>
        <begin position="3033"/>
        <end position="3049"/>
    </location>
</feature>
<feature type="compositionally biased region" description="Basic and acidic residues" evidence="4">
    <location>
        <begin position="1176"/>
        <end position="1189"/>
    </location>
</feature>
<dbReference type="InterPro" id="IPR001806">
    <property type="entry name" value="Small_GTPase"/>
</dbReference>
<feature type="compositionally biased region" description="Basic and acidic residues" evidence="4">
    <location>
        <begin position="3386"/>
        <end position="3395"/>
    </location>
</feature>
<feature type="compositionally biased region" description="Basic residues" evidence="4">
    <location>
        <begin position="3600"/>
        <end position="3612"/>
    </location>
</feature>
<feature type="compositionally biased region" description="Basic and acidic residues" evidence="4">
    <location>
        <begin position="104"/>
        <end position="113"/>
    </location>
</feature>
<feature type="compositionally biased region" description="Basic and acidic residues" evidence="4">
    <location>
        <begin position="950"/>
        <end position="959"/>
    </location>
</feature>
<dbReference type="Pfam" id="PF00071">
    <property type="entry name" value="Ras"/>
    <property type="match status" value="1"/>
</dbReference>
<feature type="compositionally biased region" description="Basic and acidic residues" evidence="4">
    <location>
        <begin position="1229"/>
        <end position="1238"/>
    </location>
</feature>
<feature type="region of interest" description="Disordered" evidence="4">
    <location>
        <begin position="1134"/>
        <end position="1297"/>
    </location>
</feature>
<feature type="compositionally biased region" description="Basic and acidic residues" evidence="4">
    <location>
        <begin position="2013"/>
        <end position="2026"/>
    </location>
</feature>
<feature type="region of interest" description="Disordered" evidence="4">
    <location>
        <begin position="2150"/>
        <end position="2229"/>
    </location>
</feature>
<feature type="compositionally biased region" description="Basic and acidic residues" evidence="4">
    <location>
        <begin position="3129"/>
        <end position="3142"/>
    </location>
</feature>
<feature type="compositionally biased region" description="Polar residues" evidence="4">
    <location>
        <begin position="2875"/>
        <end position="2902"/>
    </location>
</feature>
<feature type="compositionally biased region" description="Basic and acidic residues" evidence="4">
    <location>
        <begin position="539"/>
        <end position="552"/>
    </location>
</feature>
<feature type="compositionally biased region" description="Polar residues" evidence="4">
    <location>
        <begin position="2596"/>
        <end position="2623"/>
    </location>
</feature>
<feature type="compositionally biased region" description="Basic and acidic residues" evidence="4">
    <location>
        <begin position="2292"/>
        <end position="2305"/>
    </location>
</feature>
<feature type="compositionally biased region" description="Basic and acidic residues" evidence="4">
    <location>
        <begin position="2571"/>
        <end position="2584"/>
    </location>
</feature>
<dbReference type="FunFam" id="3.40.50.300:FF:001129">
    <property type="entry name" value="ras-related protein Rab-44 isoform X2"/>
    <property type="match status" value="1"/>
</dbReference>